<comment type="caution">
    <text evidence="1">The sequence shown here is derived from an EMBL/GenBank/DDBJ whole genome shotgun (WGS) entry which is preliminary data.</text>
</comment>
<reference evidence="1 2" key="1">
    <citation type="journal article" date="2019" name="Int. J. Syst. Evol. Microbiol.">
        <title>The Global Catalogue of Microorganisms (GCM) 10K type strain sequencing project: providing services to taxonomists for standard genome sequencing and annotation.</title>
        <authorList>
            <consortium name="The Broad Institute Genomics Platform"/>
            <consortium name="The Broad Institute Genome Sequencing Center for Infectious Disease"/>
            <person name="Wu L."/>
            <person name="Ma J."/>
        </authorList>
    </citation>
    <scope>NUCLEOTIDE SEQUENCE [LARGE SCALE GENOMIC DNA]</scope>
    <source>
        <strain evidence="1 2">JCM 14969</strain>
    </source>
</reference>
<gene>
    <name evidence="1" type="ORF">GCM10009789_41670</name>
</gene>
<organism evidence="1 2">
    <name type="scientific">Kribbella sancticallisti</name>
    <dbReference type="NCBI Taxonomy" id="460087"/>
    <lineage>
        <taxon>Bacteria</taxon>
        <taxon>Bacillati</taxon>
        <taxon>Actinomycetota</taxon>
        <taxon>Actinomycetes</taxon>
        <taxon>Propionibacteriales</taxon>
        <taxon>Kribbellaceae</taxon>
        <taxon>Kribbella</taxon>
    </lineage>
</organism>
<accession>A0ABN2DQT4</accession>
<dbReference type="Proteomes" id="UP001500393">
    <property type="component" value="Unassembled WGS sequence"/>
</dbReference>
<protein>
    <submittedName>
        <fullName evidence="1">Uncharacterized protein</fullName>
    </submittedName>
</protein>
<dbReference type="EMBL" id="BAAAOS010000026">
    <property type="protein sequence ID" value="GAA1583551.1"/>
    <property type="molecule type" value="Genomic_DNA"/>
</dbReference>
<evidence type="ECO:0000313" key="2">
    <source>
        <dbReference type="Proteomes" id="UP001500393"/>
    </source>
</evidence>
<proteinExistence type="predicted"/>
<evidence type="ECO:0000313" key="1">
    <source>
        <dbReference type="EMBL" id="GAA1583551.1"/>
    </source>
</evidence>
<name>A0ABN2DQT4_9ACTN</name>
<sequence length="52" mass="5598">MVAWPDREYYDGGFGPEPELWEDGTCAGCGVEVVSTAKRATCPVCAMPCQLT</sequence>
<keyword evidence="2" id="KW-1185">Reference proteome</keyword>